<reference evidence="2" key="1">
    <citation type="journal article" date="2023" name="Nat. Commun.">
        <title>Diploid and tetraploid genomes of Acorus and the evolution of monocots.</title>
        <authorList>
            <person name="Ma L."/>
            <person name="Liu K.W."/>
            <person name="Li Z."/>
            <person name="Hsiao Y.Y."/>
            <person name="Qi Y."/>
            <person name="Fu T."/>
            <person name="Tang G.D."/>
            <person name="Zhang D."/>
            <person name="Sun W.H."/>
            <person name="Liu D.K."/>
            <person name="Li Y."/>
            <person name="Chen G.Z."/>
            <person name="Liu X.D."/>
            <person name="Liao X.Y."/>
            <person name="Jiang Y.T."/>
            <person name="Yu X."/>
            <person name="Hao Y."/>
            <person name="Huang J."/>
            <person name="Zhao X.W."/>
            <person name="Ke S."/>
            <person name="Chen Y.Y."/>
            <person name="Wu W.L."/>
            <person name="Hsu J.L."/>
            <person name="Lin Y.F."/>
            <person name="Huang M.D."/>
            <person name="Li C.Y."/>
            <person name="Huang L."/>
            <person name="Wang Z.W."/>
            <person name="Zhao X."/>
            <person name="Zhong W.Y."/>
            <person name="Peng D.H."/>
            <person name="Ahmad S."/>
            <person name="Lan S."/>
            <person name="Zhang J.S."/>
            <person name="Tsai W.C."/>
            <person name="Van de Peer Y."/>
            <person name="Liu Z.J."/>
        </authorList>
    </citation>
    <scope>NUCLEOTIDE SEQUENCE</scope>
    <source>
        <strain evidence="2">CP</strain>
    </source>
</reference>
<name>A0AAV9DVA8_ACOCL</name>
<proteinExistence type="predicted"/>
<dbReference type="AlphaFoldDB" id="A0AAV9DVA8"/>
<evidence type="ECO:0000313" key="3">
    <source>
        <dbReference type="Proteomes" id="UP001180020"/>
    </source>
</evidence>
<comment type="caution">
    <text evidence="2">The sequence shown here is derived from an EMBL/GenBank/DDBJ whole genome shotgun (WGS) entry which is preliminary data.</text>
</comment>
<gene>
    <name evidence="2" type="ORF">QJS10_CPB11g00782</name>
</gene>
<protein>
    <submittedName>
        <fullName evidence="2">Uncharacterized protein</fullName>
    </submittedName>
</protein>
<evidence type="ECO:0000313" key="2">
    <source>
        <dbReference type="EMBL" id="KAK1304952.1"/>
    </source>
</evidence>
<dbReference type="EMBL" id="JAUJYO010000011">
    <property type="protein sequence ID" value="KAK1304952.1"/>
    <property type="molecule type" value="Genomic_DNA"/>
</dbReference>
<evidence type="ECO:0000256" key="1">
    <source>
        <dbReference type="SAM" id="MobiDB-lite"/>
    </source>
</evidence>
<reference evidence="2" key="2">
    <citation type="submission" date="2023-06" db="EMBL/GenBank/DDBJ databases">
        <authorList>
            <person name="Ma L."/>
            <person name="Liu K.-W."/>
            <person name="Li Z."/>
            <person name="Hsiao Y.-Y."/>
            <person name="Qi Y."/>
            <person name="Fu T."/>
            <person name="Tang G."/>
            <person name="Zhang D."/>
            <person name="Sun W.-H."/>
            <person name="Liu D.-K."/>
            <person name="Li Y."/>
            <person name="Chen G.-Z."/>
            <person name="Liu X.-D."/>
            <person name="Liao X.-Y."/>
            <person name="Jiang Y.-T."/>
            <person name="Yu X."/>
            <person name="Hao Y."/>
            <person name="Huang J."/>
            <person name="Zhao X.-W."/>
            <person name="Ke S."/>
            <person name="Chen Y.-Y."/>
            <person name="Wu W.-L."/>
            <person name="Hsu J.-L."/>
            <person name="Lin Y.-F."/>
            <person name="Huang M.-D."/>
            <person name="Li C.-Y."/>
            <person name="Huang L."/>
            <person name="Wang Z.-W."/>
            <person name="Zhao X."/>
            <person name="Zhong W.-Y."/>
            <person name="Peng D.-H."/>
            <person name="Ahmad S."/>
            <person name="Lan S."/>
            <person name="Zhang J.-S."/>
            <person name="Tsai W.-C."/>
            <person name="Van De Peer Y."/>
            <person name="Liu Z.-J."/>
        </authorList>
    </citation>
    <scope>NUCLEOTIDE SEQUENCE</scope>
    <source>
        <strain evidence="2">CP</strain>
        <tissue evidence="2">Leaves</tissue>
    </source>
</reference>
<dbReference type="Proteomes" id="UP001180020">
    <property type="component" value="Unassembled WGS sequence"/>
</dbReference>
<organism evidence="2 3">
    <name type="scientific">Acorus calamus</name>
    <name type="common">Sweet flag</name>
    <dbReference type="NCBI Taxonomy" id="4465"/>
    <lineage>
        <taxon>Eukaryota</taxon>
        <taxon>Viridiplantae</taxon>
        <taxon>Streptophyta</taxon>
        <taxon>Embryophyta</taxon>
        <taxon>Tracheophyta</taxon>
        <taxon>Spermatophyta</taxon>
        <taxon>Magnoliopsida</taxon>
        <taxon>Liliopsida</taxon>
        <taxon>Acoraceae</taxon>
        <taxon>Acorus</taxon>
    </lineage>
</organism>
<sequence length="98" mass="11221">MNDSHRTVGCDGPVIGPSDAMDHRPPHPITSLVRHIHVDIYKHTSTGLCRPSETHFDWTSVDTYSDSSTDLCRLSEKHFNWTLLNWVVRKGCGDYKRK</sequence>
<accession>A0AAV9DVA8</accession>
<feature type="region of interest" description="Disordered" evidence="1">
    <location>
        <begin position="1"/>
        <end position="26"/>
    </location>
</feature>
<keyword evidence="3" id="KW-1185">Reference proteome</keyword>